<protein>
    <submittedName>
        <fullName evidence="3">Uncharacterized protein</fullName>
    </submittedName>
</protein>
<keyword evidence="2" id="KW-1133">Transmembrane helix</keyword>
<keyword evidence="2" id="KW-0812">Transmembrane</keyword>
<comment type="caution">
    <text evidence="3">The sequence shown here is derived from an EMBL/GenBank/DDBJ whole genome shotgun (WGS) entry which is preliminary data.</text>
</comment>
<dbReference type="EMBL" id="JBAMMX010000015">
    <property type="protein sequence ID" value="KAK6926952.1"/>
    <property type="molecule type" value="Genomic_DNA"/>
</dbReference>
<sequence length="285" mass="31946">MTFFSSIGISLSVVSGCVLLALIAQLFYLLWWKKTVNNRGIEVNRLKFAKGVSYFLCWKRPITHDSSENTEELTASVRNPDANCHEFVDPEIGNTKDVVLKSFGDEDVETELMRLHNLSGPPKFLFTIKEETKEDLESDDGKSRGGSRKGSRTRSLSDLLVTVGTPFLSPVSSPRMKSSVFNPLFELSIESELNRLRSSPPPAFKFLRDAEEKLYNRLIAEAEKRAQKNCGSLQDCGVKAGEDQKDGSFLAIAVGNGHIKEKGNQQSLPQYYSSSKQIEEENYDY</sequence>
<feature type="transmembrane region" description="Helical" evidence="2">
    <location>
        <begin position="6"/>
        <end position="31"/>
    </location>
</feature>
<dbReference type="Proteomes" id="UP001370490">
    <property type="component" value="Unassembled WGS sequence"/>
</dbReference>
<dbReference type="PANTHER" id="PTHR34054">
    <property type="entry name" value="EXPRESSED PROTEIN"/>
    <property type="match status" value="1"/>
</dbReference>
<keyword evidence="4" id="KW-1185">Reference proteome</keyword>
<dbReference type="InterPro" id="IPR045884">
    <property type="entry name" value="At5g59350-like"/>
</dbReference>
<gene>
    <name evidence="3" type="ORF">RJ641_008671</name>
</gene>
<proteinExistence type="predicted"/>
<keyword evidence="2" id="KW-0472">Membrane</keyword>
<dbReference type="AlphaFoldDB" id="A0AAN8VGC3"/>
<accession>A0AAN8VGC3</accession>
<reference evidence="3 4" key="1">
    <citation type="submission" date="2023-12" db="EMBL/GenBank/DDBJ databases">
        <title>A high-quality genome assembly for Dillenia turbinata (Dilleniales).</title>
        <authorList>
            <person name="Chanderbali A."/>
        </authorList>
    </citation>
    <scope>NUCLEOTIDE SEQUENCE [LARGE SCALE GENOMIC DNA]</scope>
    <source>
        <strain evidence="3">LSX21</strain>
        <tissue evidence="3">Leaf</tissue>
    </source>
</reference>
<evidence type="ECO:0000256" key="1">
    <source>
        <dbReference type="SAM" id="MobiDB-lite"/>
    </source>
</evidence>
<dbReference type="PANTHER" id="PTHR34054:SF6">
    <property type="entry name" value="TRANSMEMBRANE PROTEIN"/>
    <property type="match status" value="1"/>
</dbReference>
<feature type="region of interest" description="Disordered" evidence="1">
    <location>
        <begin position="135"/>
        <end position="154"/>
    </location>
</feature>
<name>A0AAN8VGC3_9MAGN</name>
<evidence type="ECO:0000256" key="2">
    <source>
        <dbReference type="SAM" id="Phobius"/>
    </source>
</evidence>
<evidence type="ECO:0000313" key="4">
    <source>
        <dbReference type="Proteomes" id="UP001370490"/>
    </source>
</evidence>
<feature type="region of interest" description="Disordered" evidence="1">
    <location>
        <begin position="261"/>
        <end position="285"/>
    </location>
</feature>
<organism evidence="3 4">
    <name type="scientific">Dillenia turbinata</name>
    <dbReference type="NCBI Taxonomy" id="194707"/>
    <lineage>
        <taxon>Eukaryota</taxon>
        <taxon>Viridiplantae</taxon>
        <taxon>Streptophyta</taxon>
        <taxon>Embryophyta</taxon>
        <taxon>Tracheophyta</taxon>
        <taxon>Spermatophyta</taxon>
        <taxon>Magnoliopsida</taxon>
        <taxon>eudicotyledons</taxon>
        <taxon>Gunneridae</taxon>
        <taxon>Pentapetalae</taxon>
        <taxon>Dilleniales</taxon>
        <taxon>Dilleniaceae</taxon>
        <taxon>Dillenia</taxon>
    </lineage>
</organism>
<evidence type="ECO:0000313" key="3">
    <source>
        <dbReference type="EMBL" id="KAK6926952.1"/>
    </source>
</evidence>
<feature type="compositionally biased region" description="Polar residues" evidence="1">
    <location>
        <begin position="264"/>
        <end position="276"/>
    </location>
</feature>